<accession>A0AB34INY4</accession>
<evidence type="ECO:0008006" key="4">
    <source>
        <dbReference type="Google" id="ProtNLM"/>
    </source>
</evidence>
<dbReference type="InterPro" id="IPR010865">
    <property type="entry name" value="DUF1499"/>
</dbReference>
<evidence type="ECO:0000256" key="1">
    <source>
        <dbReference type="SAM" id="SignalP"/>
    </source>
</evidence>
<sequence>MPPHTLPLLLAFLAPCTALKLSVQLGRREAVAAAAAAAVLPRSASAGLKPCPGGANNCWSTAGPGKNELAKWAFPAGASKSAAAASLREVVEAYPQAGQAGVDLGGWALADGSLADGTYARYEFKSGIGNFAKFFNGGKPFVDDLELSVEDGFACVRSSSRVGDSDLGVNAKRINYIAAGLRAKGWDAPGVPQ</sequence>
<evidence type="ECO:0000313" key="2">
    <source>
        <dbReference type="EMBL" id="KAL1500666.1"/>
    </source>
</evidence>
<proteinExistence type="predicted"/>
<organism evidence="2 3">
    <name type="scientific">Prymnesium parvum</name>
    <name type="common">Toxic golden alga</name>
    <dbReference type="NCBI Taxonomy" id="97485"/>
    <lineage>
        <taxon>Eukaryota</taxon>
        <taxon>Haptista</taxon>
        <taxon>Haptophyta</taxon>
        <taxon>Prymnesiophyceae</taxon>
        <taxon>Prymnesiales</taxon>
        <taxon>Prymnesiaceae</taxon>
        <taxon>Prymnesium</taxon>
    </lineage>
</organism>
<evidence type="ECO:0000313" key="3">
    <source>
        <dbReference type="Proteomes" id="UP001515480"/>
    </source>
</evidence>
<dbReference type="PANTHER" id="PTHR34801">
    <property type="entry name" value="EXPRESSED PROTEIN"/>
    <property type="match status" value="1"/>
</dbReference>
<protein>
    <recommendedName>
        <fullName evidence="4">4a-hydroxytetrahydrobiopterin dehydratase</fullName>
    </recommendedName>
</protein>
<name>A0AB34INY4_PRYPA</name>
<keyword evidence="3" id="KW-1185">Reference proteome</keyword>
<comment type="caution">
    <text evidence="2">The sequence shown here is derived from an EMBL/GenBank/DDBJ whole genome shotgun (WGS) entry which is preliminary data.</text>
</comment>
<dbReference type="PANTHER" id="PTHR34801:SF6">
    <property type="entry name" value="SLL1620 PROTEIN"/>
    <property type="match status" value="1"/>
</dbReference>
<dbReference type="EMBL" id="JBGBPQ010000023">
    <property type="protein sequence ID" value="KAL1500666.1"/>
    <property type="molecule type" value="Genomic_DNA"/>
</dbReference>
<reference evidence="2 3" key="1">
    <citation type="journal article" date="2024" name="Science">
        <title>Giant polyketide synthase enzymes in the biosynthesis of giant marine polyether toxins.</title>
        <authorList>
            <person name="Fallon T.R."/>
            <person name="Shende V.V."/>
            <person name="Wierzbicki I.H."/>
            <person name="Pendleton A.L."/>
            <person name="Watervoot N.F."/>
            <person name="Auber R.P."/>
            <person name="Gonzalez D.J."/>
            <person name="Wisecaver J.H."/>
            <person name="Moore B.S."/>
        </authorList>
    </citation>
    <scope>NUCLEOTIDE SEQUENCE [LARGE SCALE GENOMIC DNA]</scope>
    <source>
        <strain evidence="2 3">12B1</strain>
    </source>
</reference>
<gene>
    <name evidence="2" type="ORF">AB1Y20_013313</name>
</gene>
<feature type="chain" id="PRO_5044207184" description="4a-hydroxytetrahydrobiopterin dehydratase" evidence="1">
    <location>
        <begin position="19"/>
        <end position="193"/>
    </location>
</feature>
<dbReference type="Proteomes" id="UP001515480">
    <property type="component" value="Unassembled WGS sequence"/>
</dbReference>
<dbReference type="AlphaFoldDB" id="A0AB34INY4"/>
<dbReference type="Pfam" id="PF07386">
    <property type="entry name" value="DUF1499"/>
    <property type="match status" value="1"/>
</dbReference>
<feature type="signal peptide" evidence="1">
    <location>
        <begin position="1"/>
        <end position="18"/>
    </location>
</feature>
<keyword evidence="1" id="KW-0732">Signal</keyword>